<dbReference type="HAMAP" id="MF_00498">
    <property type="entry name" value="UPF0179"/>
    <property type="match status" value="1"/>
</dbReference>
<dbReference type="PIRSF" id="PIRSF006595">
    <property type="entry name" value="UCP006595"/>
    <property type="match status" value="1"/>
</dbReference>
<dbReference type="AlphaFoldDB" id="F0TCI7"/>
<dbReference type="KEGG" id="mel:Metbo_1017"/>
<gene>
    <name evidence="3" type="ordered locus">Metbo_1017</name>
</gene>
<dbReference type="Proteomes" id="UP000007490">
    <property type="component" value="Chromosome"/>
</dbReference>
<dbReference type="STRING" id="877455.Metbo_1017"/>
<reference evidence="4" key="1">
    <citation type="submission" date="2011-02" db="EMBL/GenBank/DDBJ databases">
        <title>Complete sequence of Methanobacterium sp. AL-21.</title>
        <authorList>
            <consortium name="US DOE Joint Genome Institute"/>
            <person name="Lucas S."/>
            <person name="Copeland A."/>
            <person name="Lapidus A."/>
            <person name="Cheng J.-F."/>
            <person name="Goodwin L."/>
            <person name="Pitluck S."/>
            <person name="Chertkov O."/>
            <person name="Detter J.C."/>
            <person name="Han C."/>
            <person name="Tapia R."/>
            <person name="Land M."/>
            <person name="Hauser L."/>
            <person name="Kyrpides N."/>
            <person name="Ivanova N."/>
            <person name="Mikhailova N."/>
            <person name="Pagani I."/>
            <person name="Cadillo-Quiroz H."/>
            <person name="Imachi H."/>
            <person name="Zinder S."/>
            <person name="Liu W."/>
            <person name="Woyke T."/>
        </authorList>
    </citation>
    <scope>NUCLEOTIDE SEQUENCE [LARGE SCALE GENOMIC DNA]</scope>
    <source>
        <strain evidence="4">AL-21</strain>
    </source>
</reference>
<dbReference type="InterPro" id="IPR005369">
    <property type="entry name" value="UPF0179"/>
</dbReference>
<dbReference type="PANTHER" id="PTHR40699">
    <property type="entry name" value="UPF0179 PROTEIN MJ1627"/>
    <property type="match status" value="1"/>
</dbReference>
<reference evidence="3 4" key="2">
    <citation type="journal article" date="2014" name="Int. J. Syst. Evol. Microbiol.">
        <title>Methanobacterium paludis sp. nov. and a novel strain of Methanobacterium lacus isolated from northern peatlands.</title>
        <authorList>
            <person name="Cadillo-Quiroz H."/>
            <person name="Brauer S.L."/>
            <person name="Goodson N."/>
            <person name="Yavitt J.B."/>
            <person name="Zinder S.H."/>
        </authorList>
    </citation>
    <scope>NUCLEOTIDE SEQUENCE [LARGE SCALE GENOMIC DNA]</scope>
    <source>
        <strain evidence="3 4">AL-21</strain>
    </source>
</reference>
<comment type="similarity">
    <text evidence="1 2">Belongs to the UPF0179 family.</text>
</comment>
<dbReference type="eggNOG" id="arCOG04477">
    <property type="taxonomic scope" value="Archaea"/>
</dbReference>
<evidence type="ECO:0000256" key="1">
    <source>
        <dbReference type="ARBA" id="ARBA00010824"/>
    </source>
</evidence>
<evidence type="ECO:0000313" key="4">
    <source>
        <dbReference type="Proteomes" id="UP000007490"/>
    </source>
</evidence>
<keyword evidence="4" id="KW-1185">Reference proteome</keyword>
<name>F0TCI7_METLA</name>
<accession>F0TCI7</accession>
<dbReference type="OrthoDB" id="24613at2157"/>
<evidence type="ECO:0000313" key="3">
    <source>
        <dbReference type="EMBL" id="ADZ09264.1"/>
    </source>
</evidence>
<organism evidence="3 4">
    <name type="scientific">Methanobacterium lacus (strain AL-21)</name>
    <dbReference type="NCBI Taxonomy" id="877455"/>
    <lineage>
        <taxon>Archaea</taxon>
        <taxon>Methanobacteriati</taxon>
        <taxon>Methanobacteriota</taxon>
        <taxon>Methanomada group</taxon>
        <taxon>Methanobacteria</taxon>
        <taxon>Methanobacteriales</taxon>
        <taxon>Methanobacteriaceae</taxon>
        <taxon>Methanobacterium</taxon>
    </lineage>
</organism>
<evidence type="ECO:0000256" key="2">
    <source>
        <dbReference type="HAMAP-Rule" id="MF_00498"/>
    </source>
</evidence>
<dbReference type="HOGENOM" id="CLU_121764_0_0_2"/>
<protein>
    <recommendedName>
        <fullName evidence="2">UPF0179 protein Metbo_1017</fullName>
    </recommendedName>
</protein>
<dbReference type="RefSeq" id="WP_013644615.1">
    <property type="nucleotide sequence ID" value="NC_015216.1"/>
</dbReference>
<dbReference type="GeneID" id="10277466"/>
<dbReference type="EMBL" id="CP002551">
    <property type="protein sequence ID" value="ADZ09264.1"/>
    <property type="molecule type" value="Genomic_DNA"/>
</dbReference>
<dbReference type="PANTHER" id="PTHR40699:SF1">
    <property type="entry name" value="UPF0179 PROTEIN MJ1627"/>
    <property type="match status" value="1"/>
</dbReference>
<proteinExistence type="inferred from homology"/>
<dbReference type="Pfam" id="PF03684">
    <property type="entry name" value="UPF0179"/>
    <property type="match status" value="1"/>
</dbReference>
<sequence>MITLIGKNLANRGLKFMFYGASSECESCRFKNTCIDTLESGRMYIIKQVKNGEQPCQIHEGGKVRVVEVEKAYIKCLVDSKKSFEGSKLVFETPSCDDQDCNMRSKCFPEGLMNQDKCKIIKNLGKPKHECPQGRELNNVLLKP</sequence>